<dbReference type="InterPro" id="IPR038255">
    <property type="entry name" value="PBS_linker_sf"/>
</dbReference>
<protein>
    <submittedName>
        <fullName evidence="3">Hemolysin-type calcium-binding region</fullName>
    </submittedName>
</protein>
<reference evidence="3 4" key="1">
    <citation type="journal article" date="2012" name="Stand. Genomic Sci.">
        <title>Complete genome sequence of the sulfur compounds oxidizing chemolithoautotroph Sulfuricurvum kujiense type strain (YK-1(T)).</title>
        <authorList>
            <person name="Han C."/>
            <person name="Kotsyurbenko O."/>
            <person name="Chertkov O."/>
            <person name="Held B."/>
            <person name="Lapidus A."/>
            <person name="Nolan M."/>
            <person name="Lucas S."/>
            <person name="Hammon N."/>
            <person name="Deshpande S."/>
            <person name="Cheng J.F."/>
            <person name="Tapia R."/>
            <person name="Goodwin L.A."/>
            <person name="Pitluck S."/>
            <person name="Liolios K."/>
            <person name="Pagani I."/>
            <person name="Ivanova N."/>
            <person name="Mavromatis K."/>
            <person name="Mikhailova N."/>
            <person name="Pati A."/>
            <person name="Chen A."/>
            <person name="Palaniappan K."/>
            <person name="Land M."/>
            <person name="Hauser L."/>
            <person name="Chang Y.J."/>
            <person name="Jeffries C.D."/>
            <person name="Brambilla E.M."/>
            <person name="Rohde M."/>
            <person name="Spring S."/>
            <person name="Sikorski J."/>
            <person name="Goker M."/>
            <person name="Woyke T."/>
            <person name="Bristow J."/>
            <person name="Eisen J.A."/>
            <person name="Markowitz V."/>
            <person name="Hugenholtz P."/>
            <person name="Kyrpides N.C."/>
            <person name="Klenk H.P."/>
            <person name="Detter J.C."/>
        </authorList>
    </citation>
    <scope>NUCLEOTIDE SEQUENCE [LARGE SCALE GENOMIC DNA]</scope>
    <source>
        <strain evidence="4">ATCC BAA-921 / DSM 16994 / JCM 11577 / YK-1</strain>
    </source>
</reference>
<feature type="domain" description="DUF4347" evidence="2">
    <location>
        <begin position="9"/>
        <end position="162"/>
    </location>
</feature>
<dbReference type="InterPro" id="IPR025282">
    <property type="entry name" value="DUF4214"/>
</dbReference>
<dbReference type="Pfam" id="PF14252">
    <property type="entry name" value="DUF4347"/>
    <property type="match status" value="1"/>
</dbReference>
<dbReference type="OrthoDB" id="468094at2"/>
<name>E4U0F9_SULKY</name>
<evidence type="ECO:0000313" key="3">
    <source>
        <dbReference type="EMBL" id="ADR33256.1"/>
    </source>
</evidence>
<dbReference type="RefSeq" id="WP_013459453.1">
    <property type="nucleotide sequence ID" value="NC_014762.1"/>
</dbReference>
<evidence type="ECO:0000259" key="1">
    <source>
        <dbReference type="Pfam" id="PF13946"/>
    </source>
</evidence>
<sequence>MDTATPQQIAFILDNVTDYQSLVEGIPEGTPVYVLNNVDDVLAQIAAITADYSNLDAIHLLSHGSDGSINLGTFSLNSDNLNTYADTLGQIGASLTEHGDILLYGCNVARDQSGIDFIGKLAQLSGADIAASNDMTGSNTQNGDWILESSIGMIDTPALVLNQYNQTLAAGTVTFTSSPSAATATDGTASNDIAGIVLNFTSDLGTNWTYETPYTGSVITVGYATNAPQALMTIKSSDGSNFWFKSLFIADSGGQPVKVEGFENNVSTGSVNLDTTGGGSLYENTFGTASLTQSIFQNVDEVRITPQSGVQMWIGVNNIQIDNPVLPGPTVTSALYDASTNSLVVTGTNMTATAGVTNDINVAKLTLTGEGGATYTLTSSNVEIDSATQFTVALNATDQINVEGLLNKNGTSSVGTTTYNIAAAADWDVASTGNADLTGNGITVSNTQTPTITSATYDAATGSLVVTGTNLVKTTGATNDITVNKLTFTGEGGSTYTLTSSNVEITDATSFSVTLNATDLAALNQIVNKNGTSSTGATTYNLAAADDWNSVITAGTIADATSAVTASNVAVPAITNATYDASTGALVVTGTGFLKLSGATNDIVANKFTFTGEGGATYTLTDTSNVEITSGTAFTITLSATDKAALNLMMDKNGTSSTSGTTYNLAAAEDWAAGADAAVVVADTTGNGVTASNVAVPTITSSTYNASTGALVVTGTGFLSKSGATNDIVANKFTFTGEGGATYTLTDTSNVEITSGTVFTITLSATDLAGVDQIMNKNGTASTSGTTYNLAAAEDWASGADAAVVVADTTGNGVTASNVAVPTITSATYDYNTNVLTVTGTGFLNKSGATNDIDLTKLTFSGEGGSTYTLTNATGVEITSGTSFSVTLSGADLINVETLLNKNGTSAVSGTTYNLAAAEDWAAGADAAVVVADTTGNGITLSNYAAPTVTSATYDAGTHVLSVTGTNLVSKSGATNDVAVSMLTVTGEGGTYTLTSSDVDITNATTFSVTLNAADQLVVNGLLNKNGTASSGATTYNLAAAEDWLAGTASATVVADLTGNGITVSNVQTPTITSATYDSTTGSLVVTGTNFFSKVGANNDIDLTKLTFTGGAANATYTLSSTSNVEITSATSFSITLSGADKTSVDALLDNIGTTSSGGSTYNLAAANNWLAGADSAAVITDAVNAITVSINPAITSATYDASTGSLVVTGTNMQVMAGAANDITANKLTFTGEGGATYTLTDSANVELSSATSFTIALSATDKAAINQIVNKNGTSSTGATTYNLAAADDWNAQVSAGDTSDATNAVTVSSVAAPTITNATYDASTGALVVTGTGFLKLSGATNDIVANKFTFTGEGGATYTLTDTSNVEITSGTAFTITLSATDKAALNLMMDKNGTSSTSGTTYNLAAAEDWAAGADAAVVVADTTGNGVTASNVAVPTITSSTYNASTGALVVTGTGFLSKSGATNDIVANKFTFTGEGGATYTLTDTSNVEITSGTVFTITLSATDLAGVDQIMNKNGTASTSGTTYNLAAAEDWASGADAAVVVADTTGNGVTASNVAVPAITSSTYNASTGALVVTGTGFLKLSGATNDIVANKFTFTGEGGATYTLTDTSNVEITSGTAFTITLSATDKAALNLMMDKNGTSSTSGTTYNLAAAEDWAAGADAAVVVADTTGNGVTASNVAVPTITSSTYNASTGALVVTGTGFLSKSGATNDIVANKFTFTGEGGATYTLTDTSNVEITSGTVFTITLSATDLAGVDQIMNKNGTASTSGTTYNLAAAEDWASGADAAVVVADTTGNGVTASNVAVPTITSATYDSGTGVLTVSGTHFVHKSGSTNDIDLSMLTFTGEAGGTYTLTTATDVEITSGTSFTVTLSGADKTGVDTLLNKIGTSSTDATTYNLAAAEDWATGADAAVNVVDATNAITVSQTIASSGGGGGTSTPTTTIDGATVETTTATNSSGQTVEQIIILPISSTRVNSTGDTATADIPLFWGESSRTVDATTANLPTGIGLSATGARAPQSGHTIQDSINDLLALINETAPSTDTSKTSMLGGGSTFLNTLSGITDNLVINKITLTHTGTSAPGMPITIQGTTSTVTTSGGALPPVEALVIDGQTLLSNTTLSLNNVEFATIIGENLIIRGGEGRNTIFTGDGHQDIMCGTDDDELHAGGGDDTVGSAGGNDRIFAEAGNDTVFGGTGDDFMHGGSGNDTVTYDGNRGDYVITRDNGKTYVYTVSTGETDTVVNAESIQFADAIYTITNNEDLTQIASLYQQILGRQADLDGFQYWTSTFDNGDTIGAIATSFVRSSEYFNDTGNVWDSMSNDQRIETFYQLMLGRASDAVGKAYWMDAINNGTMSIQDIAGSFVESSEMQGIYTGQQAWSFFV</sequence>
<accession>E4U0F9</accession>
<gene>
    <name evidence="3" type="ordered locus">Sulku_0590</name>
</gene>
<dbReference type="GO" id="GO:0005509">
    <property type="term" value="F:calcium ion binding"/>
    <property type="evidence" value="ECO:0007669"/>
    <property type="project" value="InterPro"/>
</dbReference>
<organism evidence="3 4">
    <name type="scientific">Sulfuricurvum kujiense (strain ATCC BAA-921 / DSM 16994 / JCM 11577 / YK-1)</name>
    <dbReference type="NCBI Taxonomy" id="709032"/>
    <lineage>
        <taxon>Bacteria</taxon>
        <taxon>Pseudomonadati</taxon>
        <taxon>Campylobacterota</taxon>
        <taxon>Epsilonproteobacteria</taxon>
        <taxon>Campylobacterales</taxon>
        <taxon>Sulfurimonadaceae</taxon>
        <taxon>Sulfuricurvum</taxon>
    </lineage>
</organism>
<dbReference type="EMBL" id="CP002355">
    <property type="protein sequence ID" value="ADR33256.1"/>
    <property type="molecule type" value="Genomic_DNA"/>
</dbReference>
<dbReference type="InterPro" id="IPR001343">
    <property type="entry name" value="Hemolysn_Ca-bd"/>
</dbReference>
<dbReference type="InterPro" id="IPR025592">
    <property type="entry name" value="DUF4347"/>
</dbReference>
<dbReference type="Pfam" id="PF00353">
    <property type="entry name" value="HemolysinCabind"/>
    <property type="match status" value="2"/>
</dbReference>
<feature type="domain" description="DUF4214" evidence="1">
    <location>
        <begin position="2309"/>
        <end position="2381"/>
    </location>
</feature>
<dbReference type="eggNOG" id="COG2931">
    <property type="taxonomic scope" value="Bacteria"/>
</dbReference>
<dbReference type="HOGENOM" id="CLU_229323_0_0_7"/>
<dbReference type="KEGG" id="sku:Sulku_0590"/>
<dbReference type="Gene3D" id="1.10.3130.20">
    <property type="entry name" value="Phycobilisome linker domain"/>
    <property type="match status" value="1"/>
</dbReference>
<dbReference type="Proteomes" id="UP000008721">
    <property type="component" value="Chromosome"/>
</dbReference>
<dbReference type="STRING" id="709032.Sulku_0590"/>
<dbReference type="SUPFAM" id="SSF51120">
    <property type="entry name" value="beta-Roll"/>
    <property type="match status" value="1"/>
</dbReference>
<evidence type="ECO:0000313" key="4">
    <source>
        <dbReference type="Proteomes" id="UP000008721"/>
    </source>
</evidence>
<keyword evidence="4" id="KW-1185">Reference proteome</keyword>
<dbReference type="InterPro" id="IPR011049">
    <property type="entry name" value="Serralysin-like_metalloprot_C"/>
</dbReference>
<dbReference type="Pfam" id="PF13946">
    <property type="entry name" value="DUF4214"/>
    <property type="match status" value="1"/>
</dbReference>
<proteinExistence type="predicted"/>
<evidence type="ECO:0000259" key="2">
    <source>
        <dbReference type="Pfam" id="PF14252"/>
    </source>
</evidence>